<protein>
    <submittedName>
        <fullName evidence="1">Uncharacterized protein</fullName>
    </submittedName>
</protein>
<keyword evidence="2" id="KW-1185">Reference proteome</keyword>
<reference evidence="1 2" key="1">
    <citation type="submission" date="2019-04" db="EMBL/GenBank/DDBJ databases">
        <title>Novel bacteriophages capable of disrupting biofilms from clinical strains of Aeromonas hydrophila with intrinsic antibiotic resistance.</title>
        <authorList>
            <person name="Kabwe M."/>
            <person name="Brown T.L."/>
            <person name="Speirs L."/>
            <person name="Ku H."/>
            <person name="Leach M."/>
            <person name="Chan H.T."/>
            <person name="Petrovski S."/>
            <person name="Lock P."/>
            <person name="Tucci J."/>
        </authorList>
    </citation>
    <scope>NUCLEOTIDE SEQUENCE [LARGE SCALE GENOMIC DNA]</scope>
</reference>
<name>A0A514A042_9CAUD</name>
<evidence type="ECO:0000313" key="1">
    <source>
        <dbReference type="EMBL" id="QDH46602.1"/>
    </source>
</evidence>
<gene>
    <name evidence="1" type="ORF">LAh6_51</name>
</gene>
<organism evidence="1 2">
    <name type="scientific">Aeromonas phage LAh_6</name>
    <dbReference type="NCBI Taxonomy" id="2591030"/>
    <lineage>
        <taxon>Viruses</taxon>
        <taxon>Duplodnaviria</taxon>
        <taxon>Heunggongvirae</taxon>
        <taxon>Uroviricota</taxon>
        <taxon>Caudoviricetes</taxon>
        <taxon>Grimontviridae</taxon>
        <taxon>Lahexavirus</taxon>
        <taxon>Lahexavirus LAh6</taxon>
    </lineage>
</organism>
<evidence type="ECO:0000313" key="2">
    <source>
        <dbReference type="Proteomes" id="UP000319466"/>
    </source>
</evidence>
<dbReference type="EMBL" id="MK838112">
    <property type="protein sequence ID" value="QDH46602.1"/>
    <property type="molecule type" value="Genomic_DNA"/>
</dbReference>
<proteinExistence type="predicted"/>
<dbReference type="Proteomes" id="UP000319466">
    <property type="component" value="Segment"/>
</dbReference>
<sequence length="69" mass="7824">MIMVKHEKLSAMEWYESEKVGEFKSPIPISVLPNYLGINPCGVDSIQWVKQSEDNQLISLTINFKPSKG</sequence>
<accession>A0A514A042</accession>